<dbReference type="InterPro" id="IPR046698">
    <property type="entry name" value="PedC-like"/>
</dbReference>
<comment type="caution">
    <text evidence="2">The sequence shown here is derived from an EMBL/GenBank/DDBJ whole genome shotgun (WGS) entry which is preliminary data.</text>
</comment>
<proteinExistence type="predicted"/>
<organism evidence="2 3">
    <name type="scientific">Seminavis robusta</name>
    <dbReference type="NCBI Taxonomy" id="568900"/>
    <lineage>
        <taxon>Eukaryota</taxon>
        <taxon>Sar</taxon>
        <taxon>Stramenopiles</taxon>
        <taxon>Ochrophyta</taxon>
        <taxon>Bacillariophyta</taxon>
        <taxon>Bacillariophyceae</taxon>
        <taxon>Bacillariophycidae</taxon>
        <taxon>Naviculales</taxon>
        <taxon>Naviculaceae</taxon>
        <taxon>Seminavis</taxon>
    </lineage>
</organism>
<dbReference type="SUPFAM" id="SSF52833">
    <property type="entry name" value="Thioredoxin-like"/>
    <property type="match status" value="1"/>
</dbReference>
<sequence length="253" mass="28073">MDLGFGASNQKVGNAAANMMLQTAQAQEQAIVDEMAAYDALLEDDDALELLRQKRLQQMKQEAKNRQKWRAQGHGEYTELAGSDVNREFFEASKESNRLVVHFYRPETPLCDHFHAALAKLATTHLETRFLKINVGGCDQSSGGAASYLVEKLGIIVMPTLIIVKDRKVVHHIRGCDELGDNPEFSTNALEYVLGIHDGVHHNPDDEIPPELLHVQGVNAIRIRGASRKNNNNSSGNIRDGVSSGSYHQEDFD</sequence>
<accession>A0A9N8HHS9</accession>
<dbReference type="EMBL" id="CAICTM010000462">
    <property type="protein sequence ID" value="CAB9511003.1"/>
    <property type="molecule type" value="Genomic_DNA"/>
</dbReference>
<evidence type="ECO:0000313" key="3">
    <source>
        <dbReference type="Proteomes" id="UP001153069"/>
    </source>
</evidence>
<evidence type="ECO:0000313" key="2">
    <source>
        <dbReference type="EMBL" id="CAB9511003.1"/>
    </source>
</evidence>
<dbReference type="Pfam" id="PF20207">
    <property type="entry name" value="DUF6568"/>
    <property type="match status" value="1"/>
</dbReference>
<dbReference type="Proteomes" id="UP001153069">
    <property type="component" value="Unassembled WGS sequence"/>
</dbReference>
<dbReference type="InterPro" id="IPR036249">
    <property type="entry name" value="Thioredoxin-like_sf"/>
</dbReference>
<dbReference type="Gene3D" id="3.40.30.10">
    <property type="entry name" value="Glutaredoxin"/>
    <property type="match status" value="1"/>
</dbReference>
<gene>
    <name evidence="2" type="ORF">SEMRO_463_G148150.1</name>
</gene>
<keyword evidence="3" id="KW-1185">Reference proteome</keyword>
<protein>
    <submittedName>
        <fullName evidence="2">Thioredoxin domain-containing protein 9</fullName>
    </submittedName>
</protein>
<name>A0A9N8HHS9_9STRA</name>
<dbReference type="OrthoDB" id="10257948at2759"/>
<dbReference type="PANTHER" id="PTHR21148">
    <property type="entry name" value="THIOREDOXIN DOMAIN-CONTAINING PROTEIN 9"/>
    <property type="match status" value="1"/>
</dbReference>
<reference evidence="2" key="1">
    <citation type="submission" date="2020-06" db="EMBL/GenBank/DDBJ databases">
        <authorList>
            <consortium name="Plant Systems Biology data submission"/>
        </authorList>
    </citation>
    <scope>NUCLEOTIDE SEQUENCE</scope>
    <source>
        <strain evidence="2">D6</strain>
    </source>
</reference>
<evidence type="ECO:0000256" key="1">
    <source>
        <dbReference type="SAM" id="MobiDB-lite"/>
    </source>
</evidence>
<dbReference type="AlphaFoldDB" id="A0A9N8HHS9"/>
<feature type="region of interest" description="Disordered" evidence="1">
    <location>
        <begin position="224"/>
        <end position="253"/>
    </location>
</feature>
<feature type="compositionally biased region" description="Polar residues" evidence="1">
    <location>
        <begin position="228"/>
        <end position="247"/>
    </location>
</feature>